<dbReference type="SUPFAM" id="SSF52540">
    <property type="entry name" value="P-loop containing nucleoside triphosphate hydrolases"/>
    <property type="match status" value="1"/>
</dbReference>
<dbReference type="InterPro" id="IPR027417">
    <property type="entry name" value="P-loop_NTPase"/>
</dbReference>
<keyword evidence="2" id="KW-1185">Reference proteome</keyword>
<dbReference type="Gene3D" id="3.40.50.300">
    <property type="entry name" value="P-loop containing nucleotide triphosphate hydrolases"/>
    <property type="match status" value="1"/>
</dbReference>
<dbReference type="KEGG" id="ppel:H6H00_31190"/>
<name>A0A7G7MI23_9PSEU</name>
<evidence type="ECO:0000313" key="2">
    <source>
        <dbReference type="Proteomes" id="UP000515728"/>
    </source>
</evidence>
<evidence type="ECO:0000313" key="1">
    <source>
        <dbReference type="EMBL" id="QNG52434.1"/>
    </source>
</evidence>
<protein>
    <submittedName>
        <fullName evidence="1">AAA family ATPase</fullName>
    </submittedName>
</protein>
<dbReference type="Proteomes" id="UP000515728">
    <property type="component" value="Chromosome"/>
</dbReference>
<sequence length="199" mass="21127">MTGSETVCLAVPGRALVLVGGMPGAGKSTLLAGLPPDPRVAVLDSDAHRARLRRALPGAPYGAYRWLVHLGHRLAVLAAACSRTEVVVVHLPATGERTRAVLARLAALTGRRAHLVWLHVDAEQARRGQRVRGRVVPEGSFTGHAARAAATTVELLAGRAAAGWHEVTVLDRDRARAGLRLEPARAARPCAMHAPHRPK</sequence>
<organism evidence="1 2">
    <name type="scientific">Pseudonocardia petroleophila</name>
    <dbReference type="NCBI Taxonomy" id="37331"/>
    <lineage>
        <taxon>Bacteria</taxon>
        <taxon>Bacillati</taxon>
        <taxon>Actinomycetota</taxon>
        <taxon>Actinomycetes</taxon>
        <taxon>Pseudonocardiales</taxon>
        <taxon>Pseudonocardiaceae</taxon>
        <taxon>Pseudonocardia</taxon>
    </lineage>
</organism>
<dbReference type="EMBL" id="CP060131">
    <property type="protein sequence ID" value="QNG52434.1"/>
    <property type="molecule type" value="Genomic_DNA"/>
</dbReference>
<proteinExistence type="predicted"/>
<dbReference type="AlphaFoldDB" id="A0A7G7MI23"/>
<accession>A0A7G7MI23</accession>
<dbReference type="Pfam" id="PF13671">
    <property type="entry name" value="AAA_33"/>
    <property type="match status" value="1"/>
</dbReference>
<dbReference type="RefSeq" id="WP_185719193.1">
    <property type="nucleotide sequence ID" value="NZ_BAAAWI010000001.1"/>
</dbReference>
<reference evidence="1 2" key="1">
    <citation type="submission" date="2020-08" db="EMBL/GenBank/DDBJ databases">
        <authorList>
            <person name="Mo P."/>
        </authorList>
    </citation>
    <scope>NUCLEOTIDE SEQUENCE [LARGE SCALE GENOMIC DNA]</scope>
    <source>
        <strain evidence="1 2">CGMCC 4.1532</strain>
    </source>
</reference>
<gene>
    <name evidence="1" type="ORF">H6H00_31190</name>
</gene>